<keyword evidence="7" id="KW-1185">Reference proteome</keyword>
<comment type="caution">
    <text evidence="6">The sequence shown here is derived from an EMBL/GenBank/DDBJ whole genome shotgun (WGS) entry which is preliminary data.</text>
</comment>
<evidence type="ECO:0000313" key="7">
    <source>
        <dbReference type="Proteomes" id="UP000324222"/>
    </source>
</evidence>
<evidence type="ECO:0000259" key="5">
    <source>
        <dbReference type="Pfam" id="PF12781"/>
    </source>
</evidence>
<evidence type="ECO:0000256" key="2">
    <source>
        <dbReference type="SAM" id="Coils"/>
    </source>
</evidence>
<comment type="similarity">
    <text evidence="1">Belongs to the dynein heavy chain family.</text>
</comment>
<accession>A0A5B7DUH4</accession>
<dbReference type="InterPro" id="IPR024743">
    <property type="entry name" value="Dynein_HC_stalk"/>
</dbReference>
<organism evidence="6 7">
    <name type="scientific">Portunus trituberculatus</name>
    <name type="common">Swimming crab</name>
    <name type="synonym">Neptunus trituberculatus</name>
    <dbReference type="NCBI Taxonomy" id="210409"/>
    <lineage>
        <taxon>Eukaryota</taxon>
        <taxon>Metazoa</taxon>
        <taxon>Ecdysozoa</taxon>
        <taxon>Arthropoda</taxon>
        <taxon>Crustacea</taxon>
        <taxon>Multicrustacea</taxon>
        <taxon>Malacostraca</taxon>
        <taxon>Eumalacostraca</taxon>
        <taxon>Eucarida</taxon>
        <taxon>Decapoda</taxon>
        <taxon>Pleocyemata</taxon>
        <taxon>Brachyura</taxon>
        <taxon>Eubrachyura</taxon>
        <taxon>Portunoidea</taxon>
        <taxon>Portunidae</taxon>
        <taxon>Portuninae</taxon>
        <taxon>Portunus</taxon>
    </lineage>
</organism>
<dbReference type="Pfam" id="PF12780">
    <property type="entry name" value="AAA_8"/>
    <property type="match status" value="2"/>
</dbReference>
<dbReference type="Gene3D" id="1.20.920.20">
    <property type="match status" value="1"/>
</dbReference>
<dbReference type="Gene3D" id="6.10.140.1060">
    <property type="match status" value="1"/>
</dbReference>
<dbReference type="Proteomes" id="UP000324222">
    <property type="component" value="Unassembled WGS sequence"/>
</dbReference>
<sequence>MLTNLAKTRGQFIVKPPVSEDGMTANVVEVTAGAPLPRHGHPLGLMGKEDWNEVVEKAVTQYSRERREMDLLIFTEVLEAMARVDRILTSPGGSMLMAGRSGVGRRTAISVVANLHSIKVISPSMSLEYNIKNFRNDLKQVMQSAGVDGEQVLLLLEDHHLVSSAFLEIINSLLMSGENSIPPTGVMRNLHIALIMDSSNQEFSVQCESNPALYKKCTVLWMEGWARDTMIQIPSMLLSENEKDAKSGKEFLSSFLAVHESLPSHLSTPRRYLALLHTYRTMHNTKKEGVTQRQRHLKAGVAKLNEARDVVSHLKAEAAKKEVVLAEKQEEANRALQLITDTMKNANDQKVQMEALKEQALTENKKITERKKNIDEELAEIEPLVREAKEAVGNIKSEALSEVRYGEVTLLTTTTTTAAATTTTTTTTTTTPQSHISLRAPPEVIRDILEGVLRLMGVQDTSWNSMKTFLAKRGIKEEIRSYDPRDVTSENRRSVEKLLKDRSDSFNPAVAKRASAAAAPLAAWVKANVRFSYVLEKVKPLEQEQNKLQRNLERAEAQIGELSAGLKDVDEQVSVLREKLNRSTKEAAEVEFHLSKAQETITAAESLVTKLEGEYRRWSQQVSELESGLKGLPREALLASAFITYLSEAPEDIRKATLAHWSRMLKVSSFDLRRFLSSEREQLQWKAEGLPSDQLSIENALVILQSGMCPFLIDPSSRATAWVREHLRESTVEVTTQQDPKFVTTLELAVRFGKTLIIQDVDQVEPLLFPLLRGDLVSQGPRYVVELGEKILDYNENFRLFLATRSPESQLPPNVASVLAIINFTTTRAGLQGQLLAATLQVEKPELEVRRTDLLRQEEDLKIQLVTLEDQLLTSLAESQGNILENKELLASLEQAKSSAATIESSLKESVSLQKSLENERKAYLPLAEAAANLYFVISDLSKLNNMYRFSLNAFQGLFHKALQIPQV</sequence>
<evidence type="ECO:0000259" key="4">
    <source>
        <dbReference type="Pfam" id="PF12780"/>
    </source>
</evidence>
<dbReference type="InterPro" id="IPR035706">
    <property type="entry name" value="AAA_9"/>
</dbReference>
<feature type="domain" description="Dynein heavy chain AAA module D4" evidence="4">
    <location>
        <begin position="69"/>
        <end position="178"/>
    </location>
</feature>
<dbReference type="InterPro" id="IPR026983">
    <property type="entry name" value="DHC"/>
</dbReference>
<reference evidence="6 7" key="1">
    <citation type="submission" date="2019-05" db="EMBL/GenBank/DDBJ databases">
        <title>Another draft genome of Portunus trituberculatus and its Hox gene families provides insights of decapod evolution.</title>
        <authorList>
            <person name="Jeong J.-H."/>
            <person name="Song I."/>
            <person name="Kim S."/>
            <person name="Choi T."/>
            <person name="Kim D."/>
            <person name="Ryu S."/>
            <person name="Kim W."/>
        </authorList>
    </citation>
    <scope>NUCLEOTIDE SEQUENCE [LARGE SCALE GENOMIC DNA]</scope>
    <source>
        <tissue evidence="6">Muscle</tissue>
    </source>
</reference>
<proteinExistence type="inferred from homology"/>
<dbReference type="InterPro" id="IPR024317">
    <property type="entry name" value="Dynein_heavy_chain_D4_dom"/>
</dbReference>
<gene>
    <name evidence="6" type="primary">DYH1B_0</name>
    <name evidence="6" type="ORF">E2C01_018232</name>
</gene>
<feature type="domain" description="Dynein heavy chain coiled coil stalk" evidence="3">
    <location>
        <begin position="424"/>
        <end position="654"/>
    </location>
</feature>
<dbReference type="SUPFAM" id="SSF90257">
    <property type="entry name" value="Myosin rod fragments"/>
    <property type="match status" value="1"/>
</dbReference>
<dbReference type="Gene3D" id="3.40.50.300">
    <property type="entry name" value="P-loop containing nucleotide triphosphate hydrolases"/>
    <property type="match status" value="3"/>
</dbReference>
<dbReference type="GO" id="GO:0007018">
    <property type="term" value="P:microtubule-based movement"/>
    <property type="evidence" value="ECO:0007669"/>
    <property type="project" value="InterPro"/>
</dbReference>
<dbReference type="GO" id="GO:0045505">
    <property type="term" value="F:dynein intermediate chain binding"/>
    <property type="evidence" value="ECO:0007669"/>
    <property type="project" value="InterPro"/>
</dbReference>
<dbReference type="AlphaFoldDB" id="A0A5B7DUH4"/>
<dbReference type="Pfam" id="PF12777">
    <property type="entry name" value="MT"/>
    <property type="match status" value="1"/>
</dbReference>
<evidence type="ECO:0000313" key="6">
    <source>
        <dbReference type="EMBL" id="MPC25130.1"/>
    </source>
</evidence>
<dbReference type="PANTHER" id="PTHR45703:SF22">
    <property type="entry name" value="DYNEIN CYTOPLASMIC 2 HEAVY CHAIN 1"/>
    <property type="match status" value="1"/>
</dbReference>
<feature type="domain" description="Dynein heavy chain ATP-binding dynein motor region" evidence="5">
    <location>
        <begin position="684"/>
        <end position="903"/>
    </location>
</feature>
<dbReference type="FunFam" id="3.40.50.300:FF:000598">
    <property type="entry name" value="Dynein cytoplasmic 2 heavy chain 1"/>
    <property type="match status" value="1"/>
</dbReference>
<dbReference type="GO" id="GO:0051959">
    <property type="term" value="F:dynein light intermediate chain binding"/>
    <property type="evidence" value="ECO:0007669"/>
    <property type="project" value="InterPro"/>
</dbReference>
<dbReference type="EMBL" id="VSRR010001420">
    <property type="protein sequence ID" value="MPC25130.1"/>
    <property type="molecule type" value="Genomic_DNA"/>
</dbReference>
<feature type="domain" description="Dynein heavy chain AAA module D4" evidence="4">
    <location>
        <begin position="188"/>
        <end position="262"/>
    </location>
</feature>
<dbReference type="Gene3D" id="1.10.8.1220">
    <property type="match status" value="1"/>
</dbReference>
<dbReference type="SUPFAM" id="SSF52540">
    <property type="entry name" value="P-loop containing nucleoside triphosphate hydrolases"/>
    <property type="match status" value="1"/>
</dbReference>
<protein>
    <submittedName>
        <fullName evidence="6">Cytoplasmic dynein 2 heavy chain 1</fullName>
    </submittedName>
</protein>
<evidence type="ECO:0000259" key="3">
    <source>
        <dbReference type="Pfam" id="PF12777"/>
    </source>
</evidence>
<dbReference type="InterPro" id="IPR027417">
    <property type="entry name" value="P-loop_NTPase"/>
</dbReference>
<keyword evidence="2" id="KW-0175">Coiled coil</keyword>
<dbReference type="Gene3D" id="1.20.920.30">
    <property type="match status" value="1"/>
</dbReference>
<name>A0A5B7DUH4_PORTR</name>
<dbReference type="PANTHER" id="PTHR45703">
    <property type="entry name" value="DYNEIN HEAVY CHAIN"/>
    <property type="match status" value="1"/>
</dbReference>
<dbReference type="Pfam" id="PF12781">
    <property type="entry name" value="AAA_9"/>
    <property type="match status" value="1"/>
</dbReference>
<feature type="coiled-coil region" evidence="2">
    <location>
        <begin position="538"/>
        <end position="621"/>
    </location>
</feature>
<feature type="coiled-coil region" evidence="2">
    <location>
        <begin position="311"/>
        <end position="377"/>
    </location>
</feature>
<evidence type="ECO:0000256" key="1">
    <source>
        <dbReference type="ARBA" id="ARBA00008887"/>
    </source>
</evidence>
<dbReference type="OrthoDB" id="447173at2759"/>
<dbReference type="GO" id="GO:0030286">
    <property type="term" value="C:dynein complex"/>
    <property type="evidence" value="ECO:0007669"/>
    <property type="project" value="InterPro"/>
</dbReference>